<evidence type="ECO:0000313" key="4">
    <source>
        <dbReference type="Proteomes" id="UP000652477"/>
    </source>
</evidence>
<dbReference type="Gene3D" id="3.10.180.10">
    <property type="entry name" value="2,3-Dihydroxybiphenyl 1,2-Dioxygenase, domain 1"/>
    <property type="match status" value="1"/>
</dbReference>
<dbReference type="RefSeq" id="WP_186875963.1">
    <property type="nucleotide sequence ID" value="NZ_JACOPF010000002.1"/>
</dbReference>
<evidence type="ECO:0000313" key="3">
    <source>
        <dbReference type="EMBL" id="MBC5689289.1"/>
    </source>
</evidence>
<sequence>MKPLRLHHVGIIMPTMEKAEAFLEQFGLEKDYMEYVDAYHAYCLFTKYTKEESPVELIIPTEGVLTKYRDGKGGLHHIAFEVEDVRKAREEYEAKGLQMLEETPVTGAGGIIVNFLRPRYGFGVLVEFVQRMK</sequence>
<dbReference type="GO" id="GO:0046872">
    <property type="term" value="F:metal ion binding"/>
    <property type="evidence" value="ECO:0007669"/>
    <property type="project" value="UniProtKB-KW"/>
</dbReference>
<reference evidence="3" key="1">
    <citation type="submission" date="2020-08" db="EMBL/GenBank/DDBJ databases">
        <title>Genome public.</title>
        <authorList>
            <person name="Liu C."/>
            <person name="Sun Q."/>
        </authorList>
    </citation>
    <scope>NUCLEOTIDE SEQUENCE</scope>
    <source>
        <strain evidence="3">NSJ-55</strain>
    </source>
</reference>
<dbReference type="InterPro" id="IPR018146">
    <property type="entry name" value="Glyoxalase_1_CS"/>
</dbReference>
<dbReference type="InterPro" id="IPR029068">
    <property type="entry name" value="Glyas_Bleomycin-R_OHBP_Dase"/>
</dbReference>
<dbReference type="SUPFAM" id="SSF54593">
    <property type="entry name" value="Glyoxalase/Bleomycin resistance protein/Dihydroxybiphenyl dioxygenase"/>
    <property type="match status" value="1"/>
</dbReference>
<name>A0A923LJV2_9FIRM</name>
<protein>
    <submittedName>
        <fullName evidence="3">VOC family protein</fullName>
    </submittedName>
</protein>
<dbReference type="PANTHER" id="PTHR43048:SF3">
    <property type="entry name" value="METHYLMALONYL-COA EPIMERASE, MITOCHONDRIAL"/>
    <property type="match status" value="1"/>
</dbReference>
<dbReference type="PROSITE" id="PS00935">
    <property type="entry name" value="GLYOXALASE_I_2"/>
    <property type="match status" value="1"/>
</dbReference>
<dbReference type="GO" id="GO:0004493">
    <property type="term" value="F:methylmalonyl-CoA epimerase activity"/>
    <property type="evidence" value="ECO:0007669"/>
    <property type="project" value="TreeGrafter"/>
</dbReference>
<dbReference type="AlphaFoldDB" id="A0A923LJV2"/>
<evidence type="ECO:0000256" key="1">
    <source>
        <dbReference type="ARBA" id="ARBA00022723"/>
    </source>
</evidence>
<dbReference type="InterPro" id="IPR051785">
    <property type="entry name" value="MMCE/EMCE_epimerase"/>
</dbReference>
<dbReference type="GO" id="GO:0046491">
    <property type="term" value="P:L-methylmalonyl-CoA metabolic process"/>
    <property type="evidence" value="ECO:0007669"/>
    <property type="project" value="TreeGrafter"/>
</dbReference>
<organism evidence="3 4">
    <name type="scientific">Mediterraneibacter hominis</name>
    <dbReference type="NCBI Taxonomy" id="2763054"/>
    <lineage>
        <taxon>Bacteria</taxon>
        <taxon>Bacillati</taxon>
        <taxon>Bacillota</taxon>
        <taxon>Clostridia</taxon>
        <taxon>Lachnospirales</taxon>
        <taxon>Lachnospiraceae</taxon>
        <taxon>Mediterraneibacter</taxon>
    </lineage>
</organism>
<dbReference type="PROSITE" id="PS51819">
    <property type="entry name" value="VOC"/>
    <property type="match status" value="1"/>
</dbReference>
<dbReference type="EMBL" id="JACOPF010000002">
    <property type="protein sequence ID" value="MBC5689289.1"/>
    <property type="molecule type" value="Genomic_DNA"/>
</dbReference>
<proteinExistence type="predicted"/>
<feature type="domain" description="VOC" evidence="2">
    <location>
        <begin position="5"/>
        <end position="131"/>
    </location>
</feature>
<dbReference type="InterPro" id="IPR037523">
    <property type="entry name" value="VOC_core"/>
</dbReference>
<dbReference type="PANTHER" id="PTHR43048">
    <property type="entry name" value="METHYLMALONYL-COA EPIMERASE"/>
    <property type="match status" value="1"/>
</dbReference>
<accession>A0A923LJV2</accession>
<keyword evidence="4" id="KW-1185">Reference proteome</keyword>
<gene>
    <name evidence="3" type="ORF">H8S37_10210</name>
</gene>
<comment type="caution">
    <text evidence="3">The sequence shown here is derived from an EMBL/GenBank/DDBJ whole genome shotgun (WGS) entry which is preliminary data.</text>
</comment>
<evidence type="ECO:0000259" key="2">
    <source>
        <dbReference type="PROSITE" id="PS51819"/>
    </source>
</evidence>
<dbReference type="Proteomes" id="UP000652477">
    <property type="component" value="Unassembled WGS sequence"/>
</dbReference>
<dbReference type="Pfam" id="PF13669">
    <property type="entry name" value="Glyoxalase_4"/>
    <property type="match status" value="1"/>
</dbReference>
<dbReference type="GO" id="GO:0004462">
    <property type="term" value="F:lactoylglutathione lyase activity"/>
    <property type="evidence" value="ECO:0007669"/>
    <property type="project" value="InterPro"/>
</dbReference>
<keyword evidence="1" id="KW-0479">Metal-binding</keyword>